<comment type="subcellular location">
    <subcellularLocation>
        <location evidence="1">Cytoplasm</location>
        <location evidence="1">Cytoskeleton</location>
    </subcellularLocation>
</comment>
<keyword evidence="5" id="KW-0802">TPR repeat</keyword>
<dbReference type="GO" id="GO:0005876">
    <property type="term" value="C:spindle microtubule"/>
    <property type="evidence" value="ECO:0007669"/>
    <property type="project" value="TreeGrafter"/>
</dbReference>
<evidence type="ECO:0000256" key="3">
    <source>
        <dbReference type="ARBA" id="ARBA00022490"/>
    </source>
</evidence>
<dbReference type="PANTHER" id="PTHR16056:SF16">
    <property type="entry name" value="REGULATOR OF MICROTUBULE DYNAMICS PROTEIN 1"/>
    <property type="match status" value="1"/>
</dbReference>
<evidence type="ECO:0000256" key="4">
    <source>
        <dbReference type="ARBA" id="ARBA00022737"/>
    </source>
</evidence>
<evidence type="ECO:0000256" key="2">
    <source>
        <dbReference type="ARBA" id="ARBA00011375"/>
    </source>
</evidence>
<evidence type="ECO:0000313" key="9">
    <source>
        <dbReference type="EMBL" id="CAI8011609.1"/>
    </source>
</evidence>
<dbReference type="GO" id="GO:0008017">
    <property type="term" value="F:microtubule binding"/>
    <property type="evidence" value="ECO:0007669"/>
    <property type="project" value="TreeGrafter"/>
</dbReference>
<keyword evidence="10" id="KW-1185">Reference proteome</keyword>
<dbReference type="Gene3D" id="1.25.40.10">
    <property type="entry name" value="Tetratricopeptide repeat domain"/>
    <property type="match status" value="1"/>
</dbReference>
<keyword evidence="6" id="KW-0206">Cytoskeleton</keyword>
<comment type="caution">
    <text evidence="9">The sequence shown here is derived from an EMBL/GenBank/DDBJ whole genome shotgun (WGS) entry which is preliminary data.</text>
</comment>
<dbReference type="AlphaFoldDB" id="A0AA35RHJ0"/>
<comment type="subunit">
    <text evidence="2">Interacts with microtubules.</text>
</comment>
<keyword evidence="4" id="KW-0677">Repeat</keyword>
<gene>
    <name evidence="9" type="ORF">GBAR_LOCUS7472</name>
</gene>
<dbReference type="GO" id="GO:0005739">
    <property type="term" value="C:mitochondrion"/>
    <property type="evidence" value="ECO:0007669"/>
    <property type="project" value="TreeGrafter"/>
</dbReference>
<proteinExistence type="predicted"/>
<evidence type="ECO:0000313" key="10">
    <source>
        <dbReference type="Proteomes" id="UP001174909"/>
    </source>
</evidence>
<reference evidence="9" key="1">
    <citation type="submission" date="2023-03" db="EMBL/GenBank/DDBJ databases">
        <authorList>
            <person name="Steffen K."/>
            <person name="Cardenas P."/>
        </authorList>
    </citation>
    <scope>NUCLEOTIDE SEQUENCE</scope>
</reference>
<evidence type="ECO:0000256" key="7">
    <source>
        <dbReference type="ARBA" id="ARBA00039966"/>
    </source>
</evidence>
<evidence type="ECO:0000256" key="6">
    <source>
        <dbReference type="ARBA" id="ARBA00023212"/>
    </source>
</evidence>
<dbReference type="Proteomes" id="UP001174909">
    <property type="component" value="Unassembled WGS sequence"/>
</dbReference>
<evidence type="ECO:0000256" key="5">
    <source>
        <dbReference type="ARBA" id="ARBA00022803"/>
    </source>
</evidence>
<sequence length="243" mass="27814">MPDYGQLDELGHSCQANQDTCETLIRQIRTALSEFEDDVGLLWRLARALFHLSNHVEQERDTEGQKQLVQEALEQCERGLEVDDGVWEVHQWYAIAIGSLTKYEGTQRKIEMGYKYKEHIDKAISLSPEEKTLHHLRGRFCYEVAGVSWLEKKAAAALFGSPPESSYEEALESLMKAEERSSEDWKTNALYIAKCHLKLSDVPTAVEWLHKAHNMPTSTPEDFTAQTEVEELLTQNDPTFDNN</sequence>
<keyword evidence="3" id="KW-0963">Cytoplasm</keyword>
<dbReference type="SUPFAM" id="SSF48452">
    <property type="entry name" value="TPR-like"/>
    <property type="match status" value="1"/>
</dbReference>
<accession>A0AA35RHJ0</accession>
<evidence type="ECO:0000256" key="1">
    <source>
        <dbReference type="ARBA" id="ARBA00004245"/>
    </source>
</evidence>
<dbReference type="Pfam" id="PF21033">
    <property type="entry name" value="RMD1-3"/>
    <property type="match status" value="1"/>
</dbReference>
<dbReference type="InterPro" id="IPR049039">
    <property type="entry name" value="RMD1-3_a_helical_rpt"/>
</dbReference>
<protein>
    <recommendedName>
        <fullName evidence="7">Regulator of microtubule dynamics protein 1</fullName>
    </recommendedName>
    <alternativeName>
        <fullName evidence="8">Protein FAM82B</fullName>
    </alternativeName>
</protein>
<dbReference type="PANTHER" id="PTHR16056">
    <property type="entry name" value="REGULATOR OF MICROTUBULE DYNAMICS PROTEIN"/>
    <property type="match status" value="1"/>
</dbReference>
<name>A0AA35RHJ0_GEOBA</name>
<dbReference type="GO" id="GO:0097431">
    <property type="term" value="C:mitotic spindle pole"/>
    <property type="evidence" value="ECO:0007669"/>
    <property type="project" value="TreeGrafter"/>
</dbReference>
<evidence type="ECO:0000256" key="8">
    <source>
        <dbReference type="ARBA" id="ARBA00041958"/>
    </source>
</evidence>
<organism evidence="9 10">
    <name type="scientific">Geodia barretti</name>
    <name type="common">Barrett's horny sponge</name>
    <dbReference type="NCBI Taxonomy" id="519541"/>
    <lineage>
        <taxon>Eukaryota</taxon>
        <taxon>Metazoa</taxon>
        <taxon>Porifera</taxon>
        <taxon>Demospongiae</taxon>
        <taxon>Heteroscleromorpha</taxon>
        <taxon>Tetractinellida</taxon>
        <taxon>Astrophorina</taxon>
        <taxon>Geodiidae</taxon>
        <taxon>Geodia</taxon>
    </lineage>
</organism>
<dbReference type="InterPro" id="IPR011990">
    <property type="entry name" value="TPR-like_helical_dom_sf"/>
</dbReference>
<dbReference type="EMBL" id="CASHTH010001114">
    <property type="protein sequence ID" value="CAI8011609.1"/>
    <property type="molecule type" value="Genomic_DNA"/>
</dbReference>